<sequence>MFVFGSSHICHPRLLIRHPSVQYSQPERELVTVETRNAYDTHSDGVVGRQYAAETYISTFARAPSRTRTCKHPHIRLIPTFARGFAQVPTLISQPQTLIAAHSSHSTIMKKQKPP</sequence>
<name>A0ACC1SUV6_9APHY</name>
<dbReference type="EMBL" id="JANHOG010001014">
    <property type="protein sequence ID" value="KAJ3546722.1"/>
    <property type="molecule type" value="Genomic_DNA"/>
</dbReference>
<reference evidence="1" key="1">
    <citation type="submission" date="2022-07" db="EMBL/GenBank/DDBJ databases">
        <title>Genome Sequence of Phlebia brevispora.</title>
        <authorList>
            <person name="Buettner E."/>
        </authorList>
    </citation>
    <scope>NUCLEOTIDE SEQUENCE</scope>
    <source>
        <strain evidence="1">MPL23</strain>
    </source>
</reference>
<accession>A0ACC1SUV6</accession>
<keyword evidence="2" id="KW-1185">Reference proteome</keyword>
<dbReference type="Proteomes" id="UP001148662">
    <property type="component" value="Unassembled WGS sequence"/>
</dbReference>
<proteinExistence type="predicted"/>
<organism evidence="1 2">
    <name type="scientific">Phlebia brevispora</name>
    <dbReference type="NCBI Taxonomy" id="194682"/>
    <lineage>
        <taxon>Eukaryota</taxon>
        <taxon>Fungi</taxon>
        <taxon>Dikarya</taxon>
        <taxon>Basidiomycota</taxon>
        <taxon>Agaricomycotina</taxon>
        <taxon>Agaricomycetes</taxon>
        <taxon>Polyporales</taxon>
        <taxon>Meruliaceae</taxon>
        <taxon>Phlebia</taxon>
    </lineage>
</organism>
<gene>
    <name evidence="1" type="ORF">NM688_g5481</name>
</gene>
<evidence type="ECO:0000313" key="1">
    <source>
        <dbReference type="EMBL" id="KAJ3546722.1"/>
    </source>
</evidence>
<comment type="caution">
    <text evidence="1">The sequence shown here is derived from an EMBL/GenBank/DDBJ whole genome shotgun (WGS) entry which is preliminary data.</text>
</comment>
<evidence type="ECO:0000313" key="2">
    <source>
        <dbReference type="Proteomes" id="UP001148662"/>
    </source>
</evidence>
<protein>
    <submittedName>
        <fullName evidence="1">Uncharacterized protein</fullName>
    </submittedName>
</protein>